<dbReference type="InterPro" id="IPR027417">
    <property type="entry name" value="P-loop_NTPase"/>
</dbReference>
<feature type="compositionally biased region" description="Pro residues" evidence="1">
    <location>
        <begin position="1130"/>
        <end position="1139"/>
    </location>
</feature>
<dbReference type="EMBL" id="AP027141">
    <property type="protein sequence ID" value="BDV31266.1"/>
    <property type="molecule type" value="Genomic_DNA"/>
</dbReference>
<protein>
    <recommendedName>
        <fullName evidence="7">BREX system P-loop protein BrxC</fullName>
    </recommendedName>
</protein>
<evidence type="ECO:0000256" key="1">
    <source>
        <dbReference type="SAM" id="MobiDB-lite"/>
    </source>
</evidence>
<evidence type="ECO:0000259" key="2">
    <source>
        <dbReference type="Pfam" id="PF25791"/>
    </source>
</evidence>
<dbReference type="Pfam" id="PF25796">
    <property type="entry name" value="BREX_BrxC_4th"/>
    <property type="match status" value="1"/>
</dbReference>
<organism evidence="5 6">
    <name type="scientific">Microbacterium terricola</name>
    <dbReference type="NCBI Taxonomy" id="344163"/>
    <lineage>
        <taxon>Bacteria</taxon>
        <taxon>Bacillati</taxon>
        <taxon>Actinomycetota</taxon>
        <taxon>Actinomycetes</taxon>
        <taxon>Micrococcales</taxon>
        <taxon>Microbacteriaceae</taxon>
        <taxon>Microbacterium</taxon>
    </lineage>
</organism>
<reference evidence="5 6" key="1">
    <citation type="submission" date="2022-12" db="EMBL/GenBank/DDBJ databases">
        <title>Microbacterium terricola strain KV-448 chromosome, complete genome.</title>
        <authorList>
            <person name="Oshima T."/>
            <person name="Moriya T."/>
            <person name="Bessho Y."/>
        </authorList>
    </citation>
    <scope>NUCLEOTIDE SEQUENCE [LARGE SCALE GENOMIC DNA]</scope>
    <source>
        <strain evidence="5 6">KV-448</strain>
    </source>
</reference>
<keyword evidence="6" id="KW-1185">Reference proteome</keyword>
<evidence type="ECO:0008006" key="7">
    <source>
        <dbReference type="Google" id="ProtNLM"/>
    </source>
</evidence>
<feature type="domain" description="Probable ATP-binding protein BrxC 4th six-stranded beta-sheet" evidence="4">
    <location>
        <begin position="561"/>
        <end position="732"/>
    </location>
</feature>
<dbReference type="InterPro" id="IPR047679">
    <property type="entry name" value="BREX_BrxC"/>
</dbReference>
<dbReference type="NCBIfam" id="NF033441">
    <property type="entry name" value="BREX_BrxC"/>
    <property type="match status" value="1"/>
</dbReference>
<proteinExistence type="predicted"/>
<sequence>MKLHDIFEKDITRPIDGVIKADDTTHLGTEVEEYVLTKEAETALSNLLEEYTNYSNANGVWISGFFGSGKSHLLKMLAHLLGDVDGQDFPRAQVSDSFKTKTTDNFLKASLKKSEGIPARSLLFNIDQVADAQGGDKTDAILKVFIKVFNNSRGYYGMQPHVARFERDLDSRGLLPQFIETYQRIAGMPWTEGRELDVLEEPNVAAAYAEISGTATGAPENILEKYRDSYRVDIDEFANEVVAWLDKQGPGMRLNFFVDEVGQFIGEDGKMKLQLQSIVETLNTKAKGRAWVFVTSQEAIDRIVGDQSAQQAYDFSKIQGRFKTRVSLSSADVEEVIRKRLLAKNSTGVIELKAIYAKESGNFKTLFDFVGGRTYPNYPDEARFVSTYPFVNYQFPLFSAALVGLSEHNAFTGRHASVGERSMLGVVQQVAKELDGAEVGQIAAFDNLFAGIRDTVQAATKRSIDVAEKNLPDQESDVTKLAVRVLKALFLVKYVDGFRATARNLTVLVYDRFGRNLQELSKNVEEALALLETQTYVQRNGDTYEYLTNEEQEIENEIKIVDLDSSEVGKRLFEMLSQDVLKTPKFRYKTGKGDYLDYSFGYRIDDVSYGPQHALTVHFFTPGYPHVLQTIRAHSTGLDEVRVVLDADAGLFGDLRLLLKTEKYVKQKQNGSLTAVQQRLLGAKAQQNLERKKELLERLRRAIGKATLIVYTVDVESSSEVADTRVFDGLSVLVTKAYPQLSLLGGKVYIESDIQKFVQAPADGLVTVDTALTDAANEVYSVGVQQRANIGQQVTAKTIVDQFTGKPYGWDQTSILVVIAYLFGGSRITIEHNGNLLKRTEMPPLLKNTQQLVNLKIGVQKSYDEKKVTAFRKFVTEFFDEGVTPKDPLELAHFGADKLKDQLGRLKEARAAYDYPFIAQLDPSITLLASVAGKTDEWYLTEFAQADELVEAKETVLDPIRAFLKDDRKTIYDGVRRFLRDASDNLGYLPKGAAEPVQVLLDDLAVFRGHRIVDLQHQADALRQQVGELVKDEQGKAADSIEQRRIQLQRTAEYNEANEAAQGRALDRVDRAIQQVWEETSISKIKLASNSFATSTFPSLVADLAAARPVVDLAGGEPSGFANGGEGPISPKPPTVPQPKPTVAISQIDVAGGKFVLTSAADVDEYVEALRAALQSTIAEGKRITR</sequence>
<feature type="region of interest" description="Disordered" evidence="1">
    <location>
        <begin position="1120"/>
        <end position="1139"/>
    </location>
</feature>
<accession>A0ABM8E0F2</accession>
<gene>
    <name evidence="5" type="ORF">Microterr_19260</name>
</gene>
<feature type="domain" description="Probable ATP-binding protein BrxC alpha-helical" evidence="3">
    <location>
        <begin position="868"/>
        <end position="985"/>
    </location>
</feature>
<dbReference type="InterPro" id="IPR058036">
    <property type="entry name" value="BREX_BrxC_4th"/>
</dbReference>
<dbReference type="Pfam" id="PF25791">
    <property type="entry name" value="WHD_BREX_BrxC"/>
    <property type="match status" value="1"/>
</dbReference>
<evidence type="ECO:0000313" key="5">
    <source>
        <dbReference type="EMBL" id="BDV31266.1"/>
    </source>
</evidence>
<evidence type="ECO:0000259" key="4">
    <source>
        <dbReference type="Pfam" id="PF25796"/>
    </source>
</evidence>
<dbReference type="Pfam" id="PF25792">
    <property type="entry name" value="BREX_BrxC_helical"/>
    <property type="match status" value="1"/>
</dbReference>
<dbReference type="InterPro" id="IPR058038">
    <property type="entry name" value="BREX_BrxC_wHTH"/>
</dbReference>
<dbReference type="Proteomes" id="UP001317779">
    <property type="component" value="Chromosome"/>
</dbReference>
<dbReference type="RefSeq" id="WP_263798144.1">
    <property type="nucleotide sequence ID" value="NZ_AP027141.1"/>
</dbReference>
<dbReference type="InterPro" id="IPR058037">
    <property type="entry name" value="BREX_BrxC_helical"/>
</dbReference>
<evidence type="ECO:0000259" key="3">
    <source>
        <dbReference type="Pfam" id="PF25792"/>
    </source>
</evidence>
<dbReference type="SUPFAM" id="SSF52540">
    <property type="entry name" value="P-loop containing nucleoside triphosphate hydrolases"/>
    <property type="match status" value="1"/>
</dbReference>
<name>A0ABM8E0F2_9MICO</name>
<feature type="domain" description="Probable ATP-binding protein BrxC winged helix-turn-helix" evidence="2">
    <location>
        <begin position="774"/>
        <end position="841"/>
    </location>
</feature>
<evidence type="ECO:0000313" key="6">
    <source>
        <dbReference type="Proteomes" id="UP001317779"/>
    </source>
</evidence>